<dbReference type="EMBL" id="BLZH01000010">
    <property type="protein sequence ID" value="GFP58518.1"/>
    <property type="molecule type" value="Genomic_DNA"/>
</dbReference>
<protein>
    <submittedName>
        <fullName evidence="2">Uncharacterized protein</fullName>
    </submittedName>
</protein>
<gene>
    <name evidence="2" type="ORF">TASIC1_0010032900</name>
</gene>
<evidence type="ECO:0000313" key="2">
    <source>
        <dbReference type="EMBL" id="GFP58518.1"/>
    </source>
</evidence>
<dbReference type="OrthoDB" id="4897744at2759"/>
<organism evidence="2 3">
    <name type="scientific">Trichoderma asperellum</name>
    <name type="common">Filamentous fungus</name>
    <dbReference type="NCBI Taxonomy" id="101201"/>
    <lineage>
        <taxon>Eukaryota</taxon>
        <taxon>Fungi</taxon>
        <taxon>Dikarya</taxon>
        <taxon>Ascomycota</taxon>
        <taxon>Pezizomycotina</taxon>
        <taxon>Sordariomycetes</taxon>
        <taxon>Hypocreomycetidae</taxon>
        <taxon>Hypocreales</taxon>
        <taxon>Hypocreaceae</taxon>
        <taxon>Trichoderma</taxon>
    </lineage>
</organism>
<feature type="compositionally biased region" description="Basic and acidic residues" evidence="1">
    <location>
        <begin position="147"/>
        <end position="156"/>
    </location>
</feature>
<dbReference type="AlphaFoldDB" id="A0A6V8R683"/>
<reference evidence="2 3" key="1">
    <citation type="submission" date="2020-07" db="EMBL/GenBank/DDBJ databases">
        <title>Trichoderma asperellum IC-1 whole genome shotgun sequence.</title>
        <authorList>
            <person name="Kanamasa S."/>
            <person name="Takahashi H."/>
        </authorList>
    </citation>
    <scope>NUCLEOTIDE SEQUENCE [LARGE SCALE GENOMIC DNA]</scope>
    <source>
        <strain evidence="2 3">IC-1</strain>
    </source>
</reference>
<feature type="compositionally biased region" description="Acidic residues" evidence="1">
    <location>
        <begin position="168"/>
        <end position="188"/>
    </location>
</feature>
<sequence>MHFSAKTILQIHGRLNRLGQTKAVKWHNLKVKNSFHDHQERVVTYDRDGIKMDYYTEGIIKLGHACSALAKLTTSSESVQYWTDNDEYLMVALTKLVTTMTLDELEEWLACDEAVLRTQMEAKLEDVVAQVKTDETAVNEAKLLKQKVDEHERELESNELVNSGDMEGGGDFEEVAEFEEEEIESKEE</sequence>
<evidence type="ECO:0000256" key="1">
    <source>
        <dbReference type="SAM" id="MobiDB-lite"/>
    </source>
</evidence>
<comment type="caution">
    <text evidence="2">The sequence shown here is derived from an EMBL/GenBank/DDBJ whole genome shotgun (WGS) entry which is preliminary data.</text>
</comment>
<name>A0A6V8R683_TRIAP</name>
<evidence type="ECO:0000313" key="3">
    <source>
        <dbReference type="Proteomes" id="UP000517252"/>
    </source>
</evidence>
<dbReference type="Proteomes" id="UP000517252">
    <property type="component" value="Unassembled WGS sequence"/>
</dbReference>
<accession>A0A6V8R683</accession>
<proteinExistence type="predicted"/>
<feature type="region of interest" description="Disordered" evidence="1">
    <location>
        <begin position="147"/>
        <end position="188"/>
    </location>
</feature>